<dbReference type="EMBL" id="CP129971">
    <property type="protein sequence ID" value="WMN12860.1"/>
    <property type="molecule type" value="Genomic_DNA"/>
</dbReference>
<protein>
    <submittedName>
        <fullName evidence="1">Uncharacterized protein</fullName>
    </submittedName>
</protein>
<keyword evidence="2" id="KW-1185">Reference proteome</keyword>
<dbReference type="Proteomes" id="UP001230496">
    <property type="component" value="Chromosome"/>
</dbReference>
<sequence>MIPQANNIVSDSSVEYKVQKNIFSNRDYDSSEIEDISNFNVIKFVQNRGEFSSKRTFFFSIDSEIKELSKASEINDNLDTKNLSTLSQTSFNELWEKEDDDYWNSYLEE</sequence>
<proteinExistence type="predicted"/>
<reference evidence="1 2" key="1">
    <citation type="submission" date="2023-08" db="EMBL/GenBank/DDBJ databases">
        <title>Comparative genomics and taxonomic characterization of three novel marine species of genus Marivirga.</title>
        <authorList>
            <person name="Muhammad N."/>
            <person name="Kim S.-G."/>
        </authorList>
    </citation>
    <scope>NUCLEOTIDE SEQUENCE [LARGE SCALE GENOMIC DNA]</scope>
    <source>
        <strain evidence="1 2">BDSF4-3</strain>
    </source>
</reference>
<name>A0AA51NCZ6_9BACT</name>
<gene>
    <name evidence="1" type="ORF">QYS49_34830</name>
</gene>
<accession>A0AA51NCZ6</accession>
<organism evidence="1 2">
    <name type="scientific">Marivirga salinarum</name>
    <dbReference type="NCBI Taxonomy" id="3059078"/>
    <lineage>
        <taxon>Bacteria</taxon>
        <taxon>Pseudomonadati</taxon>
        <taxon>Bacteroidota</taxon>
        <taxon>Cytophagia</taxon>
        <taxon>Cytophagales</taxon>
        <taxon>Marivirgaceae</taxon>
        <taxon>Marivirga</taxon>
    </lineage>
</organism>
<dbReference type="AlphaFoldDB" id="A0AA51NCZ6"/>
<dbReference type="RefSeq" id="WP_308351218.1">
    <property type="nucleotide sequence ID" value="NZ_CP129971.1"/>
</dbReference>
<dbReference type="KEGG" id="msaa:QYS49_34830"/>
<evidence type="ECO:0000313" key="2">
    <source>
        <dbReference type="Proteomes" id="UP001230496"/>
    </source>
</evidence>
<evidence type="ECO:0000313" key="1">
    <source>
        <dbReference type="EMBL" id="WMN12860.1"/>
    </source>
</evidence>